<evidence type="ECO:0000313" key="5">
    <source>
        <dbReference type="Proteomes" id="UP000738431"/>
    </source>
</evidence>
<dbReference type="EMBL" id="CP139781">
    <property type="protein sequence ID" value="WRQ85884.1"/>
    <property type="molecule type" value="Genomic_DNA"/>
</dbReference>
<accession>A0ABZ1C5T3</accession>
<evidence type="ECO:0000313" key="4">
    <source>
        <dbReference type="EMBL" id="WRQ85884.1"/>
    </source>
</evidence>
<keyword evidence="5" id="KW-1185">Reference proteome</keyword>
<evidence type="ECO:0000256" key="2">
    <source>
        <dbReference type="SAM" id="Phobius"/>
    </source>
</evidence>
<protein>
    <submittedName>
        <fullName evidence="4">TIR domain-containing protein</fullName>
    </submittedName>
</protein>
<dbReference type="SUPFAM" id="SSF52200">
    <property type="entry name" value="Toll/Interleukin receptor TIR domain"/>
    <property type="match status" value="1"/>
</dbReference>
<keyword evidence="2" id="KW-1133">Transmembrane helix</keyword>
<keyword evidence="2" id="KW-0472">Membrane</keyword>
<feature type="compositionally biased region" description="Low complexity" evidence="1">
    <location>
        <begin position="146"/>
        <end position="160"/>
    </location>
</feature>
<keyword evidence="2" id="KW-0812">Transmembrane</keyword>
<feature type="transmembrane region" description="Helical" evidence="2">
    <location>
        <begin position="170"/>
        <end position="191"/>
    </location>
</feature>
<feature type="domain" description="TIR" evidence="3">
    <location>
        <begin position="4"/>
        <end position="146"/>
    </location>
</feature>
<proteinExistence type="predicted"/>
<sequence>MPSPNSAVFLSYASQDAVAARRIVATLRAAKIEVWFDEAELVGGDAWDRKIKQQIRECALFLPVISAHTEARLEGYFRREWRMAVDRMADMDDALPFLFPIVIDDTNESTARVPDRFRERQWTHLPAGETSPAFVERLTTLLAGNSAPDPTPSTSPAGTARFRNGKPGGMPTWLIACMVIFGVGTGLYYAVRLPLLQQRDPAPSSSVVTPAETPPLSDERPYFIGTLAVPPTQVIVRSPESTAFAEGLQEEILTELSRMSAFEIVAQPTTAATTAGPAADFVVETSLQVDGTDRRITLRIIEAATNRHVAAETFSVSASATDSAALERKELA</sequence>
<dbReference type="Pfam" id="PF13676">
    <property type="entry name" value="TIR_2"/>
    <property type="match status" value="1"/>
</dbReference>
<dbReference type="InterPro" id="IPR000157">
    <property type="entry name" value="TIR_dom"/>
</dbReference>
<name>A0ABZ1C5T3_9BACT</name>
<evidence type="ECO:0000259" key="3">
    <source>
        <dbReference type="PROSITE" id="PS50104"/>
    </source>
</evidence>
<evidence type="ECO:0000256" key="1">
    <source>
        <dbReference type="SAM" id="MobiDB-lite"/>
    </source>
</evidence>
<dbReference type="InterPro" id="IPR035897">
    <property type="entry name" value="Toll_tir_struct_dom_sf"/>
</dbReference>
<feature type="region of interest" description="Disordered" evidence="1">
    <location>
        <begin position="144"/>
        <end position="164"/>
    </location>
</feature>
<dbReference type="PROSITE" id="PS50104">
    <property type="entry name" value="TIR"/>
    <property type="match status" value="1"/>
</dbReference>
<organism evidence="4 5">
    <name type="scientific">Actomonas aquatica</name>
    <dbReference type="NCBI Taxonomy" id="2866162"/>
    <lineage>
        <taxon>Bacteria</taxon>
        <taxon>Pseudomonadati</taxon>
        <taxon>Verrucomicrobiota</taxon>
        <taxon>Opitutia</taxon>
        <taxon>Opitutales</taxon>
        <taxon>Opitutaceae</taxon>
        <taxon>Actomonas</taxon>
    </lineage>
</organism>
<dbReference type="RefSeq" id="WP_221032702.1">
    <property type="nucleotide sequence ID" value="NZ_CP139781.1"/>
</dbReference>
<dbReference type="Proteomes" id="UP000738431">
    <property type="component" value="Chromosome"/>
</dbReference>
<gene>
    <name evidence="4" type="ORF">K1X11_013810</name>
</gene>
<reference evidence="4 5" key="1">
    <citation type="submission" date="2023-12" db="EMBL/GenBank/DDBJ databases">
        <title>Description of an unclassified Opitutus bacterium of Verrucomicrobiota.</title>
        <authorList>
            <person name="Zhang D.-F."/>
        </authorList>
    </citation>
    <scope>NUCLEOTIDE SEQUENCE [LARGE SCALE GENOMIC DNA]</scope>
    <source>
        <strain evidence="4 5">WL0086</strain>
    </source>
</reference>
<dbReference type="Gene3D" id="3.40.50.10140">
    <property type="entry name" value="Toll/interleukin-1 receptor homology (TIR) domain"/>
    <property type="match status" value="1"/>
</dbReference>